<dbReference type="InterPro" id="IPR008259">
    <property type="entry name" value="FMN_hydac_DH_AS"/>
</dbReference>
<evidence type="ECO:0000313" key="4">
    <source>
        <dbReference type="EMBL" id="MBB6448905.1"/>
    </source>
</evidence>
<dbReference type="EMBL" id="JACHHJ010000001">
    <property type="protein sequence ID" value="MBB6448905.1"/>
    <property type="molecule type" value="Genomic_DNA"/>
</dbReference>
<sequence>MMAWREYDLKNVYLPFIAGEGMGKYFSDPAFCPLKQSPKDDPAVAIMHWSQVFGNASLTWKDIAFLQEHTSLPILLKGVLHPEDAKLALEHSVDGLTVSNHGGRQVDGALGALEALPRLCDVIQEEIPVLLDSGIRRGSDVLKAMALGANAVLVGRPCMYGLAVAG</sequence>
<dbReference type="GO" id="GO:0016491">
    <property type="term" value="F:oxidoreductase activity"/>
    <property type="evidence" value="ECO:0007669"/>
    <property type="project" value="UniProtKB-KW"/>
</dbReference>
<dbReference type="AlphaFoldDB" id="A0A841PXX7"/>
<dbReference type="PROSITE" id="PS51349">
    <property type="entry name" value="FMN_HYDROXY_ACID_DH_2"/>
    <property type="match status" value="1"/>
</dbReference>
<evidence type="ECO:0000256" key="1">
    <source>
        <dbReference type="ARBA" id="ARBA00001917"/>
    </source>
</evidence>
<comment type="cofactor">
    <cofactor evidence="1">
        <name>FMN</name>
        <dbReference type="ChEBI" id="CHEBI:58210"/>
    </cofactor>
</comment>
<dbReference type="PANTHER" id="PTHR10578:SF143">
    <property type="entry name" value="FMN-DEPENDENT ALPHA-HYDROXY ACID DEHYDROGENASE PB1A11.03"/>
    <property type="match status" value="1"/>
</dbReference>
<dbReference type="GO" id="GO:0016853">
    <property type="term" value="F:isomerase activity"/>
    <property type="evidence" value="ECO:0007669"/>
    <property type="project" value="UniProtKB-KW"/>
</dbReference>
<proteinExistence type="predicted"/>
<keyword evidence="4" id="KW-0413">Isomerase</keyword>
<dbReference type="InterPro" id="IPR037396">
    <property type="entry name" value="FMN_HAD"/>
</dbReference>
<evidence type="ECO:0000256" key="2">
    <source>
        <dbReference type="ARBA" id="ARBA00023002"/>
    </source>
</evidence>
<evidence type="ECO:0000313" key="5">
    <source>
        <dbReference type="Proteomes" id="UP000568839"/>
    </source>
</evidence>
<dbReference type="InterPro" id="IPR000262">
    <property type="entry name" value="FMN-dep_DH"/>
</dbReference>
<dbReference type="Proteomes" id="UP000568839">
    <property type="component" value="Unassembled WGS sequence"/>
</dbReference>
<evidence type="ECO:0000259" key="3">
    <source>
        <dbReference type="PROSITE" id="PS51349"/>
    </source>
</evidence>
<organism evidence="4 5">
    <name type="scientific">Geomicrobium halophilum</name>
    <dbReference type="NCBI Taxonomy" id="549000"/>
    <lineage>
        <taxon>Bacteria</taxon>
        <taxon>Bacillati</taxon>
        <taxon>Bacillota</taxon>
        <taxon>Bacilli</taxon>
        <taxon>Bacillales</taxon>
        <taxon>Geomicrobium</taxon>
    </lineage>
</organism>
<dbReference type="Pfam" id="PF01070">
    <property type="entry name" value="FMN_dh"/>
    <property type="match status" value="1"/>
</dbReference>
<protein>
    <submittedName>
        <fullName evidence="4">Isopentenyl diphosphate isomerase/L-lactate dehydrogenase-like FMN-dependent dehydrogenase</fullName>
    </submittedName>
</protein>
<dbReference type="PROSITE" id="PS00557">
    <property type="entry name" value="FMN_HYDROXY_ACID_DH_1"/>
    <property type="match status" value="1"/>
</dbReference>
<name>A0A841PXX7_9BACL</name>
<keyword evidence="2" id="KW-0560">Oxidoreductase</keyword>
<comment type="caution">
    <text evidence="4">The sequence shown here is derived from an EMBL/GenBank/DDBJ whole genome shotgun (WGS) entry which is preliminary data.</text>
</comment>
<dbReference type="SUPFAM" id="SSF51395">
    <property type="entry name" value="FMN-linked oxidoreductases"/>
    <property type="match status" value="1"/>
</dbReference>
<dbReference type="InterPro" id="IPR013785">
    <property type="entry name" value="Aldolase_TIM"/>
</dbReference>
<keyword evidence="5" id="KW-1185">Reference proteome</keyword>
<dbReference type="PANTHER" id="PTHR10578">
    <property type="entry name" value="S -2-HYDROXY-ACID OXIDASE-RELATED"/>
    <property type="match status" value="1"/>
</dbReference>
<reference evidence="4 5" key="1">
    <citation type="submission" date="2020-08" db="EMBL/GenBank/DDBJ databases">
        <title>Genomic Encyclopedia of Type Strains, Phase IV (KMG-IV): sequencing the most valuable type-strain genomes for metagenomic binning, comparative biology and taxonomic classification.</title>
        <authorList>
            <person name="Goeker M."/>
        </authorList>
    </citation>
    <scope>NUCLEOTIDE SEQUENCE [LARGE SCALE GENOMIC DNA]</scope>
    <source>
        <strain evidence="4 5">DSM 21769</strain>
    </source>
</reference>
<gene>
    <name evidence="4" type="ORF">HNR44_000854</name>
</gene>
<accession>A0A841PXX7</accession>
<dbReference type="Gene3D" id="3.20.20.70">
    <property type="entry name" value="Aldolase class I"/>
    <property type="match status" value="1"/>
</dbReference>
<feature type="domain" description="FMN hydroxy acid dehydrogenase" evidence="3">
    <location>
        <begin position="1"/>
        <end position="166"/>
    </location>
</feature>
<dbReference type="RefSeq" id="WP_246406973.1">
    <property type="nucleotide sequence ID" value="NZ_JACHHJ010000001.1"/>
</dbReference>